<dbReference type="AlphaFoldDB" id="A0A4Y2BIR3"/>
<dbReference type="EMBL" id="BGPR01000084">
    <property type="protein sequence ID" value="GBL92130.1"/>
    <property type="molecule type" value="Genomic_DNA"/>
</dbReference>
<evidence type="ECO:0000256" key="1">
    <source>
        <dbReference type="SAM" id="MobiDB-lite"/>
    </source>
</evidence>
<feature type="region of interest" description="Disordered" evidence="1">
    <location>
        <begin position="77"/>
        <end position="97"/>
    </location>
</feature>
<reference evidence="2 3" key="1">
    <citation type="journal article" date="2019" name="Sci. Rep.">
        <title>Orb-weaving spider Araneus ventricosus genome elucidates the spidroin gene catalogue.</title>
        <authorList>
            <person name="Kono N."/>
            <person name="Nakamura H."/>
            <person name="Ohtoshi R."/>
            <person name="Moran D.A.P."/>
            <person name="Shinohara A."/>
            <person name="Yoshida Y."/>
            <person name="Fujiwara M."/>
            <person name="Mori M."/>
            <person name="Tomita M."/>
            <person name="Arakawa K."/>
        </authorList>
    </citation>
    <scope>NUCLEOTIDE SEQUENCE [LARGE SCALE GENOMIC DNA]</scope>
</reference>
<name>A0A4Y2BIR3_ARAVE</name>
<comment type="caution">
    <text evidence="2">The sequence shown here is derived from an EMBL/GenBank/DDBJ whole genome shotgun (WGS) entry which is preliminary data.</text>
</comment>
<sequence>MVTTRDRSKDAQWNHQVPIRYQLNMLDISERVNHEKVPDSERDSRPVYQTRVRTTNQALCPDAYFCITVKRVPTTPNQITTSTGGAPQSVTRSDRPAAKTDYGLAHVACSVYTL</sequence>
<feature type="compositionally biased region" description="Polar residues" evidence="1">
    <location>
        <begin position="77"/>
        <end position="91"/>
    </location>
</feature>
<gene>
    <name evidence="2" type="ORF">AVEN_91482_1</name>
</gene>
<organism evidence="2 3">
    <name type="scientific">Araneus ventricosus</name>
    <name type="common">Orbweaver spider</name>
    <name type="synonym">Epeira ventricosa</name>
    <dbReference type="NCBI Taxonomy" id="182803"/>
    <lineage>
        <taxon>Eukaryota</taxon>
        <taxon>Metazoa</taxon>
        <taxon>Ecdysozoa</taxon>
        <taxon>Arthropoda</taxon>
        <taxon>Chelicerata</taxon>
        <taxon>Arachnida</taxon>
        <taxon>Araneae</taxon>
        <taxon>Araneomorphae</taxon>
        <taxon>Entelegynae</taxon>
        <taxon>Araneoidea</taxon>
        <taxon>Araneidae</taxon>
        <taxon>Araneus</taxon>
    </lineage>
</organism>
<evidence type="ECO:0000313" key="3">
    <source>
        <dbReference type="Proteomes" id="UP000499080"/>
    </source>
</evidence>
<keyword evidence="3" id="KW-1185">Reference proteome</keyword>
<protein>
    <submittedName>
        <fullName evidence="2">Uncharacterized protein</fullName>
    </submittedName>
</protein>
<dbReference type="Proteomes" id="UP000499080">
    <property type="component" value="Unassembled WGS sequence"/>
</dbReference>
<accession>A0A4Y2BIR3</accession>
<evidence type="ECO:0000313" key="2">
    <source>
        <dbReference type="EMBL" id="GBL92130.1"/>
    </source>
</evidence>
<proteinExistence type="predicted"/>